<proteinExistence type="predicted"/>
<protein>
    <recommendedName>
        <fullName evidence="1">Helix-turn-helix domain-containing protein</fullName>
    </recommendedName>
</protein>
<dbReference type="Pfam" id="PF12728">
    <property type="entry name" value="HTH_17"/>
    <property type="match status" value="1"/>
</dbReference>
<name>A0A0A0EPY1_9GAMM</name>
<evidence type="ECO:0000313" key="3">
    <source>
        <dbReference type="Proteomes" id="UP000030017"/>
    </source>
</evidence>
<evidence type="ECO:0000313" key="2">
    <source>
        <dbReference type="EMBL" id="KGM52275.1"/>
    </source>
</evidence>
<organism evidence="2 3">
    <name type="scientific">Lysobacter concretionis Ko07 = DSM 16239</name>
    <dbReference type="NCBI Taxonomy" id="1122185"/>
    <lineage>
        <taxon>Bacteria</taxon>
        <taxon>Pseudomonadati</taxon>
        <taxon>Pseudomonadota</taxon>
        <taxon>Gammaproteobacteria</taxon>
        <taxon>Lysobacterales</taxon>
        <taxon>Lysobacteraceae</taxon>
        <taxon>Novilysobacter</taxon>
    </lineage>
</organism>
<sequence length="212" mass="23919">MAIDVYEIPKRLTKPEYERLTSEQLEVVRRRLHQREADDDFNSVEAAIYTGVSVRTIKRAIDAGKGPERGKTPNTTGSNAVNQHTRYRKVDLDAWRANNRSFDTFTGAFNAFDDLVVDEPWIMAGNRVVGHLFDVGDIDDLMAILASGEVEFLRLDEALRERWIDISLRSSYRAKLASIMETTLADVQSAADRDALDVENAGVSRDSERRGL</sequence>
<dbReference type="OrthoDB" id="6050302at2"/>
<keyword evidence="3" id="KW-1185">Reference proteome</keyword>
<evidence type="ECO:0000259" key="1">
    <source>
        <dbReference type="Pfam" id="PF12728"/>
    </source>
</evidence>
<dbReference type="AlphaFoldDB" id="A0A0A0EPY1"/>
<comment type="caution">
    <text evidence="2">The sequence shown here is derived from an EMBL/GenBank/DDBJ whole genome shotgun (WGS) entry which is preliminary data.</text>
</comment>
<dbReference type="RefSeq" id="WP_036192545.1">
    <property type="nucleotide sequence ID" value="NZ_AVPS01000003.1"/>
</dbReference>
<dbReference type="Proteomes" id="UP000030017">
    <property type="component" value="Unassembled WGS sequence"/>
</dbReference>
<accession>A0A0A0EPY1</accession>
<gene>
    <name evidence="2" type="ORF">N792_03960</name>
</gene>
<reference evidence="2 3" key="1">
    <citation type="submission" date="2013-08" db="EMBL/GenBank/DDBJ databases">
        <title>Genome sequencing of Lysobacter.</title>
        <authorList>
            <person name="Zhang S."/>
            <person name="Wang G."/>
        </authorList>
    </citation>
    <scope>NUCLEOTIDE SEQUENCE [LARGE SCALE GENOMIC DNA]</scope>
    <source>
        <strain evidence="2 3">Ko07</strain>
    </source>
</reference>
<feature type="domain" description="Helix-turn-helix" evidence="1">
    <location>
        <begin position="45"/>
        <end position="99"/>
    </location>
</feature>
<dbReference type="InterPro" id="IPR041657">
    <property type="entry name" value="HTH_17"/>
</dbReference>
<dbReference type="EMBL" id="AVPS01000003">
    <property type="protein sequence ID" value="KGM52275.1"/>
    <property type="molecule type" value="Genomic_DNA"/>
</dbReference>